<dbReference type="AlphaFoldDB" id="A0A9X1FM38"/>
<keyword evidence="4" id="KW-1185">Reference proteome</keyword>
<evidence type="ECO:0000313" key="3">
    <source>
        <dbReference type="EMBL" id="MBW2937011.1"/>
    </source>
</evidence>
<keyword evidence="2" id="KW-1133">Transmembrane helix</keyword>
<name>A0A9X1FM38_9FLAO</name>
<evidence type="ECO:0008006" key="5">
    <source>
        <dbReference type="Google" id="ProtNLM"/>
    </source>
</evidence>
<reference evidence="3" key="1">
    <citation type="submission" date="2021-07" db="EMBL/GenBank/DDBJ databases">
        <title>Aureisphaera sp. CAU 1614 isolated from sea sediment.</title>
        <authorList>
            <person name="Kim W."/>
        </authorList>
    </citation>
    <scope>NUCLEOTIDE SEQUENCE</scope>
    <source>
        <strain evidence="3">CAU 1614</strain>
    </source>
</reference>
<evidence type="ECO:0000256" key="1">
    <source>
        <dbReference type="SAM" id="MobiDB-lite"/>
    </source>
</evidence>
<keyword evidence="2" id="KW-0812">Transmembrane</keyword>
<feature type="transmembrane region" description="Helical" evidence="2">
    <location>
        <begin position="6"/>
        <end position="25"/>
    </location>
</feature>
<accession>A0A9X1FM38</accession>
<keyword evidence="2" id="KW-0472">Membrane</keyword>
<proteinExistence type="predicted"/>
<comment type="caution">
    <text evidence="3">The sequence shown here is derived from an EMBL/GenBank/DDBJ whole genome shotgun (WGS) entry which is preliminary data.</text>
</comment>
<organism evidence="3 4">
    <name type="scientific">Halomarinibacterium sedimenti</name>
    <dbReference type="NCBI Taxonomy" id="2857106"/>
    <lineage>
        <taxon>Bacteria</taxon>
        <taxon>Pseudomonadati</taxon>
        <taxon>Bacteroidota</taxon>
        <taxon>Flavobacteriia</taxon>
        <taxon>Flavobacteriales</taxon>
        <taxon>Flavobacteriaceae</taxon>
        <taxon>Halomarinibacterium</taxon>
    </lineage>
</organism>
<feature type="region of interest" description="Disordered" evidence="1">
    <location>
        <begin position="122"/>
        <end position="141"/>
    </location>
</feature>
<feature type="compositionally biased region" description="Acidic residues" evidence="1">
    <location>
        <begin position="82"/>
        <end position="102"/>
    </location>
</feature>
<evidence type="ECO:0000256" key="2">
    <source>
        <dbReference type="SAM" id="Phobius"/>
    </source>
</evidence>
<dbReference type="Proteomes" id="UP001138686">
    <property type="component" value="Unassembled WGS sequence"/>
</dbReference>
<feature type="region of interest" description="Disordered" evidence="1">
    <location>
        <begin position="82"/>
        <end position="106"/>
    </location>
</feature>
<sequence>MNFNYSYRAFLISSLLVGNLVLLLVSVKLNKKELAVEKEIPIEYEELLPIEEEELALALEVERMKIETNKAYNEAEEFIEELENEREESLEEENLDGNEDSFETGRNKIDLSKAENKLKEVKKKLATSSKKKPKPSNGVSRKTTISYSLVNRKAMYLPNPVYTCDAAGKVVITVEVNELGKITRKEYNATLSTTTNGCLIDAALAYAAETRFSTDASKDRQLGTISYHFPGQQ</sequence>
<feature type="compositionally biased region" description="Basic residues" evidence="1">
    <location>
        <begin position="122"/>
        <end position="134"/>
    </location>
</feature>
<gene>
    <name evidence="3" type="ORF">KXJ69_02775</name>
</gene>
<protein>
    <recommendedName>
        <fullName evidence="5">TonB C-terminal domain-containing protein</fullName>
    </recommendedName>
</protein>
<dbReference type="EMBL" id="JAHWDP010000001">
    <property type="protein sequence ID" value="MBW2937011.1"/>
    <property type="molecule type" value="Genomic_DNA"/>
</dbReference>
<dbReference type="RefSeq" id="WP_219051036.1">
    <property type="nucleotide sequence ID" value="NZ_JAHWDP010000001.1"/>
</dbReference>
<evidence type="ECO:0000313" key="4">
    <source>
        <dbReference type="Proteomes" id="UP001138686"/>
    </source>
</evidence>